<dbReference type="Proteomes" id="UP001249851">
    <property type="component" value="Unassembled WGS sequence"/>
</dbReference>
<sequence length="393" mass="43904">MEKLATSSKEELTLFQQPTFQLYALAMSLKTHHVKGFLFKVLPKSTFHNKEGNLCIGLQQGSDPPTWVIGSNFHVHVLDEVTSRVQENDSPYAVLGSELTPLPMINIREHEFMGNNFVQAVLRIGGMGLAFHHEELAMKYDGAPLIMANGLPVSGKSLAVSIAMAIIGEHTSIGECTNGGIPELSSSRTLPFWWDDVLDLNTLEALAVQASNQLQPDGGVEKKREENYHAEHNRIYYGYIKSIDQYIIGSEKEVTKAAGSKGTVADDNFKELTQILSPNLQLSELKDDVRNVFSGYSQRSSVSKASAVAQQDAKLQKILSEKKLEQLKRAKERRLKEEQLRLDNQIAEAEDGVELAKTKVQFYKELSQVQLVGRVAWWTLHAKTNPRMLKLNT</sequence>
<comment type="caution">
    <text evidence="2">The sequence shown here is derived from an EMBL/GenBank/DDBJ whole genome shotgun (WGS) entry which is preliminary data.</text>
</comment>
<protein>
    <submittedName>
        <fullName evidence="2">Uncharacterized protein</fullName>
    </submittedName>
</protein>
<reference evidence="2" key="1">
    <citation type="journal article" date="2023" name="G3 (Bethesda)">
        <title>Whole genome assembly and annotation of the endangered Caribbean coral Acropora cervicornis.</title>
        <authorList>
            <person name="Selwyn J.D."/>
            <person name="Vollmer S.V."/>
        </authorList>
    </citation>
    <scope>NUCLEOTIDE SEQUENCE</scope>
    <source>
        <strain evidence="2">K2</strain>
    </source>
</reference>
<name>A0AAD9QC74_ACRCE</name>
<accession>A0AAD9QC74</accession>
<reference evidence="2" key="2">
    <citation type="journal article" date="2023" name="Science">
        <title>Genomic signatures of disease resistance in endangered staghorn corals.</title>
        <authorList>
            <person name="Vollmer S.V."/>
            <person name="Selwyn J.D."/>
            <person name="Despard B.A."/>
            <person name="Roesel C.L."/>
        </authorList>
    </citation>
    <scope>NUCLEOTIDE SEQUENCE</scope>
    <source>
        <strain evidence="2">K2</strain>
    </source>
</reference>
<keyword evidence="1" id="KW-0175">Coiled coil</keyword>
<gene>
    <name evidence="2" type="ORF">P5673_018838</name>
</gene>
<evidence type="ECO:0000313" key="2">
    <source>
        <dbReference type="EMBL" id="KAK2558644.1"/>
    </source>
</evidence>
<feature type="coiled-coil region" evidence="1">
    <location>
        <begin position="320"/>
        <end position="352"/>
    </location>
</feature>
<proteinExistence type="predicted"/>
<organism evidence="2 3">
    <name type="scientific">Acropora cervicornis</name>
    <name type="common">Staghorn coral</name>
    <dbReference type="NCBI Taxonomy" id="6130"/>
    <lineage>
        <taxon>Eukaryota</taxon>
        <taxon>Metazoa</taxon>
        <taxon>Cnidaria</taxon>
        <taxon>Anthozoa</taxon>
        <taxon>Hexacorallia</taxon>
        <taxon>Scleractinia</taxon>
        <taxon>Astrocoeniina</taxon>
        <taxon>Acroporidae</taxon>
        <taxon>Acropora</taxon>
    </lineage>
</organism>
<dbReference type="AlphaFoldDB" id="A0AAD9QC74"/>
<keyword evidence="3" id="KW-1185">Reference proteome</keyword>
<evidence type="ECO:0000256" key="1">
    <source>
        <dbReference type="SAM" id="Coils"/>
    </source>
</evidence>
<dbReference type="EMBL" id="JARQWQ010000043">
    <property type="protein sequence ID" value="KAK2558644.1"/>
    <property type="molecule type" value="Genomic_DNA"/>
</dbReference>
<evidence type="ECO:0000313" key="3">
    <source>
        <dbReference type="Proteomes" id="UP001249851"/>
    </source>
</evidence>